<evidence type="ECO:0000256" key="10">
    <source>
        <dbReference type="SAM" id="Phobius"/>
    </source>
</evidence>
<dbReference type="GO" id="GO:0005524">
    <property type="term" value="F:ATP binding"/>
    <property type="evidence" value="ECO:0007669"/>
    <property type="project" value="UniProtKB-KW"/>
</dbReference>
<dbReference type="RefSeq" id="WP_092564865.1">
    <property type="nucleotide sequence ID" value="NZ_FNQV01000010.1"/>
</dbReference>
<feature type="transmembrane region" description="Helical" evidence="10">
    <location>
        <begin position="168"/>
        <end position="185"/>
    </location>
</feature>
<dbReference type="CDD" id="cd05387">
    <property type="entry name" value="BY-kinase"/>
    <property type="match status" value="1"/>
</dbReference>
<feature type="domain" description="Polysaccharide chain length determinant N-terminal" evidence="12">
    <location>
        <begin position="3"/>
        <end position="85"/>
    </location>
</feature>
<dbReference type="PANTHER" id="PTHR32309:SF13">
    <property type="entry name" value="FERRIC ENTEROBACTIN TRANSPORT PROTEIN FEPE"/>
    <property type="match status" value="1"/>
</dbReference>
<comment type="similarity">
    <text evidence="2">Belongs to the CpsC/CapA family.</text>
</comment>
<evidence type="ECO:0000256" key="9">
    <source>
        <dbReference type="SAM" id="MobiDB-lite"/>
    </source>
</evidence>
<dbReference type="GO" id="GO:0005886">
    <property type="term" value="C:plasma membrane"/>
    <property type="evidence" value="ECO:0007669"/>
    <property type="project" value="UniProtKB-SubCell"/>
</dbReference>
<name>A0A1H4BJZ8_9ACTO</name>
<keyword evidence="3" id="KW-1003">Cell membrane</keyword>
<evidence type="ECO:0000256" key="5">
    <source>
        <dbReference type="ARBA" id="ARBA00022741"/>
    </source>
</evidence>
<evidence type="ECO:0000259" key="11">
    <source>
        <dbReference type="Pfam" id="PF01656"/>
    </source>
</evidence>
<evidence type="ECO:0000313" key="13">
    <source>
        <dbReference type="EMBL" id="SEA48348.1"/>
    </source>
</evidence>
<keyword evidence="6" id="KW-0067">ATP-binding</keyword>
<dbReference type="Gene3D" id="3.40.50.300">
    <property type="entry name" value="P-loop containing nucleotide triphosphate hydrolases"/>
    <property type="match status" value="1"/>
</dbReference>
<feature type="compositionally biased region" description="Basic residues" evidence="9">
    <location>
        <begin position="456"/>
        <end position="472"/>
    </location>
</feature>
<evidence type="ECO:0000256" key="2">
    <source>
        <dbReference type="ARBA" id="ARBA00006683"/>
    </source>
</evidence>
<dbReference type="Pfam" id="PF01656">
    <property type="entry name" value="CbiA"/>
    <property type="match status" value="1"/>
</dbReference>
<dbReference type="InterPro" id="IPR002586">
    <property type="entry name" value="CobQ/CobB/MinD/ParA_Nub-bd_dom"/>
</dbReference>
<feature type="region of interest" description="Disordered" evidence="9">
    <location>
        <begin position="442"/>
        <end position="472"/>
    </location>
</feature>
<keyword evidence="8 10" id="KW-0472">Membrane</keyword>
<dbReference type="InterPro" id="IPR003856">
    <property type="entry name" value="LPS_length_determ_N"/>
</dbReference>
<evidence type="ECO:0000256" key="7">
    <source>
        <dbReference type="ARBA" id="ARBA00022989"/>
    </source>
</evidence>
<evidence type="ECO:0000256" key="1">
    <source>
        <dbReference type="ARBA" id="ARBA00004651"/>
    </source>
</evidence>
<comment type="subcellular location">
    <subcellularLocation>
        <location evidence="1">Cell membrane</location>
        <topology evidence="1">Multi-pass membrane protein</topology>
    </subcellularLocation>
</comment>
<organism evidence="13 14">
    <name type="scientific">Bowdeniella nasicola</name>
    <dbReference type="NCBI Taxonomy" id="208480"/>
    <lineage>
        <taxon>Bacteria</taxon>
        <taxon>Bacillati</taxon>
        <taxon>Actinomycetota</taxon>
        <taxon>Actinomycetes</taxon>
        <taxon>Actinomycetales</taxon>
        <taxon>Actinomycetaceae</taxon>
        <taxon>Bowdeniella</taxon>
    </lineage>
</organism>
<evidence type="ECO:0000313" key="14">
    <source>
        <dbReference type="Proteomes" id="UP000199288"/>
    </source>
</evidence>
<dbReference type="Proteomes" id="UP000199288">
    <property type="component" value="Unassembled WGS sequence"/>
</dbReference>
<dbReference type="PANTHER" id="PTHR32309">
    <property type="entry name" value="TYROSINE-PROTEIN KINASE"/>
    <property type="match status" value="1"/>
</dbReference>
<evidence type="ECO:0000256" key="6">
    <source>
        <dbReference type="ARBA" id="ARBA00022840"/>
    </source>
</evidence>
<dbReference type="NCBIfam" id="TIGR01007">
    <property type="entry name" value="eps_fam"/>
    <property type="match status" value="1"/>
</dbReference>
<dbReference type="InterPro" id="IPR050445">
    <property type="entry name" value="Bact_polysacc_biosynth/exp"/>
</dbReference>
<accession>A0A1H4BJZ8</accession>
<dbReference type="InterPro" id="IPR027417">
    <property type="entry name" value="P-loop_NTPase"/>
</dbReference>
<feature type="domain" description="CobQ/CobB/MinD/ParA nucleotide binding" evidence="11">
    <location>
        <begin position="254"/>
        <end position="424"/>
    </location>
</feature>
<dbReference type="Pfam" id="PF02706">
    <property type="entry name" value="Wzz"/>
    <property type="match status" value="1"/>
</dbReference>
<evidence type="ECO:0000256" key="4">
    <source>
        <dbReference type="ARBA" id="ARBA00022692"/>
    </source>
</evidence>
<dbReference type="EMBL" id="FNQV01000010">
    <property type="protein sequence ID" value="SEA48348.1"/>
    <property type="molecule type" value="Genomic_DNA"/>
</dbReference>
<proteinExistence type="inferred from homology"/>
<dbReference type="InterPro" id="IPR005702">
    <property type="entry name" value="Wzc-like_C"/>
</dbReference>
<reference evidence="14" key="1">
    <citation type="submission" date="2016-10" db="EMBL/GenBank/DDBJ databases">
        <authorList>
            <person name="Varghese N."/>
            <person name="Submissions S."/>
        </authorList>
    </citation>
    <scope>NUCLEOTIDE SEQUENCE [LARGE SCALE GENOMIC DNA]</scope>
    <source>
        <strain evidence="14">KPR-1</strain>
    </source>
</reference>
<evidence type="ECO:0000259" key="12">
    <source>
        <dbReference type="Pfam" id="PF02706"/>
    </source>
</evidence>
<protein>
    <submittedName>
        <fullName evidence="13">Capsular exopolysaccharide family</fullName>
    </submittedName>
</protein>
<keyword evidence="5" id="KW-0547">Nucleotide-binding</keyword>
<dbReference type="AlphaFoldDB" id="A0A1H4BJZ8"/>
<sequence length="472" mass="49206">MTVVDFFRMLKANIVILLLGVLLGAAAGYGYSMLQPKVYTSKSTGFVVVNDSAGGSVLSGSSLAQERANAYLPLINSRAVQEQISQMNDGNAPAGSLSAEVATGSNLIVVSASSSDPEAAAKLANTALLATAEVANRIEGSQSAVRVEALEDAVVPTAPSSPNIPLNVAYGAAIGLALALAVAFLRRLFDVNIRTTTDARVAAGAGILGALPSDETFSLTGEGVDHLAPRASEAVRQLRTNLKFVSVDNPPKTISITSADPGEGKSTVISALATALAASGDRVILVDADLRRPRQASLFNIEGRVGLSEVLAGQVELDDAIQEVGPYGLLILPAGRTPPNPSELLGSERMRLLLEELSRHCTVLIDAPPVLPVTDSTLLSTSVDGTVLVVRHGKTRRDHVEVARDMLANVNATVLGVVLNRVPAKGVGSSYYGGGYGASDQSYAPYQSAPRGSRGSNKRSGRRARKTVRHRN</sequence>
<evidence type="ECO:0000256" key="8">
    <source>
        <dbReference type="ARBA" id="ARBA00023136"/>
    </source>
</evidence>
<keyword evidence="4 10" id="KW-0812">Transmembrane</keyword>
<keyword evidence="7 10" id="KW-1133">Transmembrane helix</keyword>
<keyword evidence="14" id="KW-1185">Reference proteome</keyword>
<dbReference type="OrthoDB" id="9812433at2"/>
<dbReference type="SUPFAM" id="SSF52540">
    <property type="entry name" value="P-loop containing nucleoside triphosphate hydrolases"/>
    <property type="match status" value="1"/>
</dbReference>
<evidence type="ECO:0000256" key="3">
    <source>
        <dbReference type="ARBA" id="ARBA00022475"/>
    </source>
</evidence>
<gene>
    <name evidence="13" type="ORF">SAMN02910418_01684</name>
</gene>